<dbReference type="Pfam" id="PF00176">
    <property type="entry name" value="SNF2-rel_dom"/>
    <property type="match status" value="1"/>
</dbReference>
<feature type="domain" description="Helicase C-terminal" evidence="5">
    <location>
        <begin position="918"/>
        <end position="1074"/>
    </location>
</feature>
<evidence type="ECO:0000259" key="5">
    <source>
        <dbReference type="PROSITE" id="PS51194"/>
    </source>
</evidence>
<dbReference type="InterPro" id="IPR014001">
    <property type="entry name" value="Helicase_ATP-bd"/>
</dbReference>
<dbReference type="SMART" id="SM00490">
    <property type="entry name" value="HELICc"/>
    <property type="match status" value="1"/>
</dbReference>
<evidence type="ECO:0000313" key="6">
    <source>
        <dbReference type="EMBL" id="MEK0085089.1"/>
    </source>
</evidence>
<dbReference type="InterPro" id="IPR049730">
    <property type="entry name" value="SNF2/RAD54-like_C"/>
</dbReference>
<keyword evidence="1" id="KW-0378">Hydrolase</keyword>
<sequence>MEINVERDGRSITGRVRSERRSPYITRINIQNGRGGRIKLTSTCTCLVYSECEHAAATLMAALDEAAAPEADEVSAAIDSELEAWIASVNQTSRSLPSGQAGEGDDCVLYILEPAQRLWRDTASIQPVAVSTFRARRLRGGLYGREHPLAISNLVAEDPASFVGIEDQVIGRLLGGGNAQTKRLGTAGDGDTLRRMLETGRCHWRNGQSQALKAGEPRPGRFSWRFDSEGQQHAVCELEQGGDEILVVSLGEPWYIDLEKHECGPIETKVPYRVARLLLKAPPVPAAVATLVRQKLQPSAAALPLPEPLRKRERLEVRPTPVLHLHCPRVTISRGMGWKREEQEVDLPLARVSFDYAGAEVGWQDGRTEINHVKDNRLLVLPRDTLYEVQMVERLNALGLQPLGPTGLGKFANDEQRQDFTFEEDEDDDVSMRWVEFNHRDLPNLAKEGWRITFSDEYPYRVAQPADSWKVEINDSGIDWFELDLGIEVDGERVPLLPILLDLFERAPEDMTPAALEEFGEDCVYGTLPDGRLLPIPAYRLKAMLEALYELFASHKITRDGGIKLSRAEMTRLTAIETALPNGALRWEGGEMLRDLARRLASTSEIPAAAPPKGLKAKLRHYQEEGYSWLQFLASLGLSGVLADDMGLGKTIQTLAHILAEKEQGRLTRPCLIVAPTSLVPTWRNEARKFTPDLEVLVLHGNERRELFDEIDSHDVVLTSYALLLRDKDLLLAHRYRMVVLDEAQAIKNPATKLARTACQIQADHRIALSGTPMENHLGELWSVFHFLMPGFLGDRETFRRVFRNQIEKEGDAARQALLASRVRPFLLRRTKEQVAAELPPKQEVVREIELTEAQRDLYESVRLSMHQRVREEIQQRGLARSNIAILEALLKLRQVCCDPRLLKSGQGSEVTSAKFELLMEMLPNMVEAGRHIIVFSQFVEMLDLIDEALTAAKIPFVKLTGQTKDRETPVRRFQNGEVPIFLISLKAGGTGLTLTRADTVIHYDPWWNPAVEAQATDRAHRIGQDKTVFVYKLISSGTVEEKMVELQAKKQALVDSVLSGSAAGLSFTEEDIDALFAPLPE</sequence>
<keyword evidence="2" id="KW-0862">Zinc</keyword>
<comment type="caution">
    <text evidence="6">The sequence shown here is derived from an EMBL/GenBank/DDBJ whole genome shotgun (WGS) entry which is preliminary data.</text>
</comment>
<reference evidence="6 7" key="1">
    <citation type="submission" date="2024-01" db="EMBL/GenBank/DDBJ databases">
        <title>Multi-omics insights into the function and evolution of sodium benzoate biodegradation pathways in Benzoatithermus flavus gen. nov., sp. nov. from hot spring.</title>
        <authorList>
            <person name="Hu C.-J."/>
            <person name="Li W.-J."/>
        </authorList>
    </citation>
    <scope>NUCLEOTIDE SEQUENCE [LARGE SCALE GENOMIC DNA]</scope>
    <source>
        <strain evidence="6 7">SYSU G07066</strain>
    </source>
</reference>
<dbReference type="SUPFAM" id="SSF52540">
    <property type="entry name" value="P-loop containing nucleoside triphosphate hydrolases"/>
    <property type="match status" value="2"/>
</dbReference>
<dbReference type="PROSITE" id="PS51194">
    <property type="entry name" value="HELICASE_CTER"/>
    <property type="match status" value="1"/>
</dbReference>
<dbReference type="PANTHER" id="PTHR10799">
    <property type="entry name" value="SNF2/RAD54 HELICASE FAMILY"/>
    <property type="match status" value="1"/>
</dbReference>
<feature type="domain" description="Helicase ATP-binding" evidence="4">
    <location>
        <begin position="631"/>
        <end position="791"/>
    </location>
</feature>
<evidence type="ECO:0000256" key="2">
    <source>
        <dbReference type="PROSITE-ProRule" id="PRU00325"/>
    </source>
</evidence>
<organism evidence="6 7">
    <name type="scientific">Benzoatithermus flavus</name>
    <dbReference type="NCBI Taxonomy" id="3108223"/>
    <lineage>
        <taxon>Bacteria</taxon>
        <taxon>Pseudomonadati</taxon>
        <taxon>Pseudomonadota</taxon>
        <taxon>Alphaproteobacteria</taxon>
        <taxon>Geminicoccales</taxon>
        <taxon>Geminicoccaceae</taxon>
        <taxon>Benzoatithermus</taxon>
    </lineage>
</organism>
<dbReference type="Gene3D" id="3.40.50.10810">
    <property type="entry name" value="Tandem AAA-ATPase domain"/>
    <property type="match status" value="1"/>
</dbReference>
<accession>A0ABU8XVJ5</accession>
<evidence type="ECO:0000313" key="7">
    <source>
        <dbReference type="Proteomes" id="UP001375743"/>
    </source>
</evidence>
<name>A0ABU8XVJ5_9PROT</name>
<gene>
    <name evidence="6" type="ORF">U1T56_18205</name>
</gene>
<proteinExistence type="predicted"/>
<dbReference type="CDD" id="cd18793">
    <property type="entry name" value="SF2_C_SNF"/>
    <property type="match status" value="1"/>
</dbReference>
<dbReference type="InterPro" id="IPR007527">
    <property type="entry name" value="Znf_SWIM"/>
</dbReference>
<dbReference type="InterPro" id="IPR038718">
    <property type="entry name" value="SNF2-like_sf"/>
</dbReference>
<evidence type="ECO:0000256" key="1">
    <source>
        <dbReference type="ARBA" id="ARBA00022801"/>
    </source>
</evidence>
<evidence type="ECO:0000259" key="4">
    <source>
        <dbReference type="PROSITE" id="PS51192"/>
    </source>
</evidence>
<keyword evidence="7" id="KW-1185">Reference proteome</keyword>
<protein>
    <submittedName>
        <fullName evidence="6">SNF2-related protein</fullName>
    </submittedName>
</protein>
<evidence type="ECO:0000259" key="3">
    <source>
        <dbReference type="PROSITE" id="PS50966"/>
    </source>
</evidence>
<dbReference type="Proteomes" id="UP001375743">
    <property type="component" value="Unassembled WGS sequence"/>
</dbReference>
<dbReference type="PROSITE" id="PS51192">
    <property type="entry name" value="HELICASE_ATP_BIND_1"/>
    <property type="match status" value="1"/>
</dbReference>
<dbReference type="PROSITE" id="PS50966">
    <property type="entry name" value="ZF_SWIM"/>
    <property type="match status" value="1"/>
</dbReference>
<dbReference type="SMART" id="SM00487">
    <property type="entry name" value="DEXDc"/>
    <property type="match status" value="1"/>
</dbReference>
<dbReference type="InterPro" id="IPR001650">
    <property type="entry name" value="Helicase_C-like"/>
</dbReference>
<dbReference type="Pfam" id="PF00271">
    <property type="entry name" value="Helicase_C"/>
    <property type="match status" value="1"/>
</dbReference>
<dbReference type="RefSeq" id="WP_418160936.1">
    <property type="nucleotide sequence ID" value="NZ_JBBLZC010000021.1"/>
</dbReference>
<dbReference type="InterPro" id="IPR000330">
    <property type="entry name" value="SNF2_N"/>
</dbReference>
<feature type="domain" description="SWIM-type" evidence="3">
    <location>
        <begin position="24"/>
        <end position="63"/>
    </location>
</feature>
<dbReference type="EMBL" id="JBBLZC010000021">
    <property type="protein sequence ID" value="MEK0085089.1"/>
    <property type="molecule type" value="Genomic_DNA"/>
</dbReference>
<keyword evidence="2" id="KW-0863">Zinc-finger</keyword>
<dbReference type="CDD" id="cd18012">
    <property type="entry name" value="DEXQc_arch_SWI2_SNF2"/>
    <property type="match status" value="1"/>
</dbReference>
<dbReference type="Gene3D" id="3.40.50.300">
    <property type="entry name" value="P-loop containing nucleotide triphosphate hydrolases"/>
    <property type="match status" value="1"/>
</dbReference>
<keyword evidence="2" id="KW-0479">Metal-binding</keyword>
<dbReference type="InterPro" id="IPR027417">
    <property type="entry name" value="P-loop_NTPase"/>
</dbReference>